<dbReference type="Pfam" id="PF01637">
    <property type="entry name" value="ATPase_2"/>
    <property type="match status" value="1"/>
</dbReference>
<dbReference type="InterPro" id="IPR027417">
    <property type="entry name" value="P-loop_NTPase"/>
</dbReference>
<dbReference type="STRING" id="760192.Halhy_1587"/>
<dbReference type="HOGENOM" id="CLU_041137_2_0_10"/>
<dbReference type="InterPro" id="IPR011579">
    <property type="entry name" value="ATPase_dom"/>
</dbReference>
<evidence type="ECO:0000313" key="2">
    <source>
        <dbReference type="EMBL" id="AEE49478.1"/>
    </source>
</evidence>
<sequence>MIGRKKEMEVLANVFASKKPELVAVFGRRRVGKTYLIGSFFEGKIDFELTGLKDGTKEQQLRNFAYSLKDAQKSATLPPPPIDWLEAFHQLKTHLESLGNPEKRKVVFIDEVPWMASGKSDFLTGFSYFWNSYAAKTNIVVVICGSATAWMIQKIINDKGGLHNRVTCRIHLQPFTLAETEAYFLEKHIVFDRYQLLLLYMTMGGIPHYLNQVMGGKSAIQNIDEICFHTDGLLRTEFDNLYSSLFAHPERYESIISALSSTWKGMSRLEIIAKTKILDGGGLTMMLQELEQSGFISSYIPFGKKKKDTLFRLTDCYSLFYLKFIRNIPAKETIAWQSLSQTQTWITWSGYAFENICFHHIDNIKAALGIAGVHTNQYSFLSKPSDENEGAQIDLLIDRQDNVISLCEVKFYNDELVLTKADADNLRRKKSIFRHVTGTKKQIFVVVITTFGLLNNKHSLGLMDNVLDMNALF</sequence>
<dbReference type="Proteomes" id="UP000008461">
    <property type="component" value="Chromosome"/>
</dbReference>
<feature type="domain" description="ATPase" evidence="1">
    <location>
        <begin position="4"/>
        <end position="213"/>
    </location>
</feature>
<dbReference type="AlphaFoldDB" id="F4KZK8"/>
<dbReference type="PANTHER" id="PTHR34704">
    <property type="entry name" value="ATPASE"/>
    <property type="match status" value="1"/>
</dbReference>
<dbReference type="Gene3D" id="3.40.50.300">
    <property type="entry name" value="P-loop containing nucleotide triphosphate hydrolases"/>
    <property type="match status" value="1"/>
</dbReference>
<gene>
    <name evidence="2" type="ordered locus">Halhy_1587</name>
</gene>
<dbReference type="PANTHER" id="PTHR34704:SF1">
    <property type="entry name" value="ATPASE"/>
    <property type="match status" value="1"/>
</dbReference>
<name>F4KZK8_HALH1</name>
<protein>
    <submittedName>
        <fullName evidence="2">ATPase</fullName>
    </submittedName>
</protein>
<evidence type="ECO:0000259" key="1">
    <source>
        <dbReference type="Pfam" id="PF01637"/>
    </source>
</evidence>
<dbReference type="RefSeq" id="WP_013764032.1">
    <property type="nucleotide sequence ID" value="NC_015510.1"/>
</dbReference>
<keyword evidence="3" id="KW-1185">Reference proteome</keyword>
<proteinExistence type="predicted"/>
<dbReference type="KEGG" id="hhy:Halhy_1587"/>
<organism evidence="2 3">
    <name type="scientific">Haliscomenobacter hydrossis (strain ATCC 27775 / DSM 1100 / LMG 10767 / O)</name>
    <dbReference type="NCBI Taxonomy" id="760192"/>
    <lineage>
        <taxon>Bacteria</taxon>
        <taxon>Pseudomonadati</taxon>
        <taxon>Bacteroidota</taxon>
        <taxon>Saprospiria</taxon>
        <taxon>Saprospirales</taxon>
        <taxon>Haliscomenobacteraceae</taxon>
        <taxon>Haliscomenobacter</taxon>
    </lineage>
</organism>
<dbReference type="EMBL" id="CP002691">
    <property type="protein sequence ID" value="AEE49478.1"/>
    <property type="molecule type" value="Genomic_DNA"/>
</dbReference>
<dbReference type="SUPFAM" id="SSF52540">
    <property type="entry name" value="P-loop containing nucleoside triphosphate hydrolases"/>
    <property type="match status" value="1"/>
</dbReference>
<accession>F4KZK8</accession>
<dbReference type="GO" id="GO:0005524">
    <property type="term" value="F:ATP binding"/>
    <property type="evidence" value="ECO:0007669"/>
    <property type="project" value="InterPro"/>
</dbReference>
<dbReference type="eggNOG" id="COG1672">
    <property type="taxonomic scope" value="Bacteria"/>
</dbReference>
<reference key="2">
    <citation type="submission" date="2011-04" db="EMBL/GenBank/DDBJ databases">
        <title>Complete sequence of chromosome of Haliscomenobacter hydrossis DSM 1100.</title>
        <authorList>
            <consortium name="US DOE Joint Genome Institute (JGI-PGF)"/>
            <person name="Lucas S."/>
            <person name="Han J."/>
            <person name="Lapidus A."/>
            <person name="Bruce D."/>
            <person name="Goodwin L."/>
            <person name="Pitluck S."/>
            <person name="Peters L."/>
            <person name="Kyrpides N."/>
            <person name="Mavromatis K."/>
            <person name="Ivanova N."/>
            <person name="Ovchinnikova G."/>
            <person name="Pagani I."/>
            <person name="Daligault H."/>
            <person name="Detter J.C."/>
            <person name="Han C."/>
            <person name="Land M."/>
            <person name="Hauser L."/>
            <person name="Markowitz V."/>
            <person name="Cheng J.-F."/>
            <person name="Hugenholtz P."/>
            <person name="Woyke T."/>
            <person name="Wu D."/>
            <person name="Verbarg S."/>
            <person name="Frueling A."/>
            <person name="Brambilla E."/>
            <person name="Klenk H.-P."/>
            <person name="Eisen J.A."/>
        </authorList>
    </citation>
    <scope>NUCLEOTIDE SEQUENCE</scope>
    <source>
        <strain>DSM 1100</strain>
    </source>
</reference>
<reference evidence="2 3" key="1">
    <citation type="journal article" date="2011" name="Stand. Genomic Sci.">
        <title>Complete genome sequence of Haliscomenobacter hydrossis type strain (O).</title>
        <authorList>
            <consortium name="US DOE Joint Genome Institute (JGI-PGF)"/>
            <person name="Daligault H."/>
            <person name="Lapidus A."/>
            <person name="Zeytun A."/>
            <person name="Nolan M."/>
            <person name="Lucas S."/>
            <person name="Del Rio T.G."/>
            <person name="Tice H."/>
            <person name="Cheng J.F."/>
            <person name="Tapia R."/>
            <person name="Han C."/>
            <person name="Goodwin L."/>
            <person name="Pitluck S."/>
            <person name="Liolios K."/>
            <person name="Pagani I."/>
            <person name="Ivanova N."/>
            <person name="Huntemann M."/>
            <person name="Mavromatis K."/>
            <person name="Mikhailova N."/>
            <person name="Pati A."/>
            <person name="Chen A."/>
            <person name="Palaniappan K."/>
            <person name="Land M."/>
            <person name="Hauser L."/>
            <person name="Brambilla E.M."/>
            <person name="Rohde M."/>
            <person name="Verbarg S."/>
            <person name="Goker M."/>
            <person name="Bristow J."/>
            <person name="Eisen J.A."/>
            <person name="Markowitz V."/>
            <person name="Hugenholtz P."/>
            <person name="Kyrpides N.C."/>
            <person name="Klenk H.P."/>
            <person name="Woyke T."/>
        </authorList>
    </citation>
    <scope>NUCLEOTIDE SEQUENCE [LARGE SCALE GENOMIC DNA]</scope>
    <source>
        <strain evidence="3">ATCC 27775 / DSM 1100 / LMG 10767 / O</strain>
    </source>
</reference>
<dbReference type="OrthoDB" id="9813134at2"/>
<evidence type="ECO:0000313" key="3">
    <source>
        <dbReference type="Proteomes" id="UP000008461"/>
    </source>
</evidence>